<evidence type="ECO:0000259" key="1">
    <source>
        <dbReference type="Pfam" id="PF20178"/>
    </source>
</evidence>
<sequence length="342" mass="37543">MASATLEPDKVSTPGVQVSTFAVDGAQSKDIVLVKRVPTTAEGPNFLLFVPDKDGKSFHEFNTREEMTAWLKEQVYDPEKLEAFASHFSIDAAPGQVDRVKEVMTRFAADDINAVVGSYCYEKGDIFTRLHKDVTVAPVDVNGLTQTRVHQLEPDGKATYIGTREDGQSVLYKYDAYGNLHGASKGNFYFVRNGLNNDAPLVAMTKTEYLSKVINVSLDNVGANDKSGIFHEFLKQLRNPGEGLGTALTQLGVPPDIAHSIEEIVKNPGVGSLHELNRGNRLGDLFGIDQQTTDEHLRQVGIKVQGRIPHYNKVREALNSIADFLETVGPEAPDMTAQVNTR</sequence>
<evidence type="ECO:0000313" key="3">
    <source>
        <dbReference type="Proteomes" id="UP000255125"/>
    </source>
</evidence>
<protein>
    <recommendedName>
        <fullName evidence="1">Dermonecrotic toxin N-terminal domain-containing protein</fullName>
    </recommendedName>
</protein>
<dbReference type="EMBL" id="UGUS01000002">
    <property type="protein sequence ID" value="SUD30869.1"/>
    <property type="molecule type" value="Genomic_DNA"/>
</dbReference>
<gene>
    <name evidence="2" type="ORF">NCTC10392_02795</name>
</gene>
<dbReference type="Proteomes" id="UP000255125">
    <property type="component" value="Unassembled WGS sequence"/>
</dbReference>
<name>A0A379IDJ8_PSEFL</name>
<proteinExistence type="predicted"/>
<reference evidence="2 3" key="1">
    <citation type="submission" date="2018-06" db="EMBL/GenBank/DDBJ databases">
        <authorList>
            <consortium name="Pathogen Informatics"/>
            <person name="Doyle S."/>
        </authorList>
    </citation>
    <scope>NUCLEOTIDE SEQUENCE [LARGE SCALE GENOMIC DNA]</scope>
    <source>
        <strain evidence="2 3">NCTC10392</strain>
    </source>
</reference>
<dbReference type="InterPro" id="IPR046673">
    <property type="entry name" value="ToxA_N"/>
</dbReference>
<evidence type="ECO:0000313" key="2">
    <source>
        <dbReference type="EMBL" id="SUD30869.1"/>
    </source>
</evidence>
<organism evidence="2 3">
    <name type="scientific">Pseudomonas fluorescens</name>
    <dbReference type="NCBI Taxonomy" id="294"/>
    <lineage>
        <taxon>Bacteria</taxon>
        <taxon>Pseudomonadati</taxon>
        <taxon>Pseudomonadota</taxon>
        <taxon>Gammaproteobacteria</taxon>
        <taxon>Pseudomonadales</taxon>
        <taxon>Pseudomonadaceae</taxon>
        <taxon>Pseudomonas</taxon>
    </lineage>
</organism>
<feature type="domain" description="Dermonecrotic toxin N-terminal" evidence="1">
    <location>
        <begin position="6"/>
        <end position="90"/>
    </location>
</feature>
<accession>A0A379IDJ8</accession>
<dbReference type="Pfam" id="PF20178">
    <property type="entry name" value="ToxA_N"/>
    <property type="match status" value="1"/>
</dbReference>
<dbReference type="AlphaFoldDB" id="A0A379IDJ8"/>